<dbReference type="InterPro" id="IPR003599">
    <property type="entry name" value="Ig_sub"/>
</dbReference>
<dbReference type="GO" id="GO:0009986">
    <property type="term" value="C:cell surface"/>
    <property type="evidence" value="ECO:0007669"/>
    <property type="project" value="TreeGrafter"/>
</dbReference>
<dbReference type="GO" id="GO:0042288">
    <property type="term" value="F:MHC class I protein binding"/>
    <property type="evidence" value="ECO:0007669"/>
    <property type="project" value="InterPro"/>
</dbReference>
<dbReference type="AlphaFoldDB" id="A0A8C9FHE2"/>
<evidence type="ECO:0000256" key="6">
    <source>
        <dbReference type="ARBA" id="ARBA00023130"/>
    </source>
</evidence>
<evidence type="ECO:0000313" key="15">
    <source>
        <dbReference type="Proteomes" id="UP000694428"/>
    </source>
</evidence>
<dbReference type="Proteomes" id="UP000694428">
    <property type="component" value="Unplaced"/>
</dbReference>
<evidence type="ECO:0000256" key="3">
    <source>
        <dbReference type="ARBA" id="ARBA00022729"/>
    </source>
</evidence>
<dbReference type="PANTHER" id="PTHR11292:SF7">
    <property type="entry name" value="T-CELL SURFACE GLYCOPROTEIN CD8 BETA CHAIN-RELATED"/>
    <property type="match status" value="1"/>
</dbReference>
<evidence type="ECO:0000256" key="11">
    <source>
        <dbReference type="SAM" id="Phobius"/>
    </source>
</evidence>
<evidence type="ECO:0000256" key="10">
    <source>
        <dbReference type="ARBA" id="ARBA00023319"/>
    </source>
</evidence>
<name>A0A8C9FHE2_PAVCR</name>
<dbReference type="InterPro" id="IPR042414">
    <property type="entry name" value="CD8B"/>
</dbReference>
<feature type="chain" id="PRO_5034596806" description="Ig-like domain-containing protein" evidence="12">
    <location>
        <begin position="28"/>
        <end position="224"/>
    </location>
</feature>
<dbReference type="InterPro" id="IPR036179">
    <property type="entry name" value="Ig-like_dom_sf"/>
</dbReference>
<keyword evidence="15" id="KW-1185">Reference proteome</keyword>
<keyword evidence="7 11" id="KW-0472">Membrane</keyword>
<comment type="subcellular location">
    <subcellularLocation>
        <location evidence="1">Membrane</location>
        <topology evidence="1">Single-pass type I membrane protein</topology>
    </subcellularLocation>
</comment>
<dbReference type="InterPro" id="IPR007110">
    <property type="entry name" value="Ig-like_dom"/>
</dbReference>
<keyword evidence="4" id="KW-0391">Immunity</keyword>
<dbReference type="PROSITE" id="PS50835">
    <property type="entry name" value="IG_LIKE"/>
    <property type="match status" value="1"/>
</dbReference>
<proteinExistence type="predicted"/>
<dbReference type="Pfam" id="PF07686">
    <property type="entry name" value="V-set"/>
    <property type="match status" value="1"/>
</dbReference>
<dbReference type="InterPro" id="IPR013106">
    <property type="entry name" value="Ig_V-set"/>
</dbReference>
<dbReference type="Gene3D" id="2.60.40.10">
    <property type="entry name" value="Immunoglobulins"/>
    <property type="match status" value="1"/>
</dbReference>
<keyword evidence="9" id="KW-0325">Glycoprotein</keyword>
<evidence type="ECO:0000313" key="14">
    <source>
        <dbReference type="Ensembl" id="ENSPSTP00000015877.1"/>
    </source>
</evidence>
<reference evidence="14" key="2">
    <citation type="submission" date="2025-09" db="UniProtKB">
        <authorList>
            <consortium name="Ensembl"/>
        </authorList>
    </citation>
    <scope>IDENTIFICATION</scope>
</reference>
<evidence type="ECO:0000256" key="12">
    <source>
        <dbReference type="SAM" id="SignalP"/>
    </source>
</evidence>
<dbReference type="GO" id="GO:0015026">
    <property type="term" value="F:coreceptor activity"/>
    <property type="evidence" value="ECO:0007669"/>
    <property type="project" value="InterPro"/>
</dbReference>
<dbReference type="InterPro" id="IPR013783">
    <property type="entry name" value="Ig-like_fold"/>
</dbReference>
<keyword evidence="8" id="KW-1015">Disulfide bond</keyword>
<organism evidence="14 15">
    <name type="scientific">Pavo cristatus</name>
    <name type="common">Indian peafowl</name>
    <name type="synonym">Blue peafowl</name>
    <dbReference type="NCBI Taxonomy" id="9049"/>
    <lineage>
        <taxon>Eukaryota</taxon>
        <taxon>Metazoa</taxon>
        <taxon>Chordata</taxon>
        <taxon>Craniata</taxon>
        <taxon>Vertebrata</taxon>
        <taxon>Euteleostomi</taxon>
        <taxon>Archelosauria</taxon>
        <taxon>Archosauria</taxon>
        <taxon>Dinosauria</taxon>
        <taxon>Saurischia</taxon>
        <taxon>Theropoda</taxon>
        <taxon>Coelurosauria</taxon>
        <taxon>Aves</taxon>
        <taxon>Neognathae</taxon>
        <taxon>Galloanserae</taxon>
        <taxon>Galliformes</taxon>
        <taxon>Phasianidae</taxon>
        <taxon>Phasianinae</taxon>
        <taxon>Pavo</taxon>
    </lineage>
</organism>
<evidence type="ECO:0000256" key="4">
    <source>
        <dbReference type="ARBA" id="ARBA00022859"/>
    </source>
</evidence>
<dbReference type="GO" id="GO:0016020">
    <property type="term" value="C:membrane"/>
    <property type="evidence" value="ECO:0007669"/>
    <property type="project" value="UniProtKB-SubCell"/>
</dbReference>
<feature type="domain" description="Ig-like" evidence="13">
    <location>
        <begin position="22"/>
        <end position="121"/>
    </location>
</feature>
<dbReference type="GO" id="GO:0050776">
    <property type="term" value="P:regulation of immune response"/>
    <property type="evidence" value="ECO:0007669"/>
    <property type="project" value="InterPro"/>
</dbReference>
<sequence>MMLDMATMARPWLQLWLCLQLPGFCTNLFSSRTPGHILAQTNNSTEIICPMKREHTGVYWYRWNQGRQHFEFLLFSSLLGKATYGTNISQKKFSIRGTSSHHSYSLHISQLHGSDNGTYYCCTIQSSQLILGTGTQLSVVDVLPLPSMSTLVPLTKKPMWCKPQNKAIKKGSCSLLVWVPLAAGAVLLLLSLILTIRRFYRKHHTLAQPGIGVGSVWGAGGTQI</sequence>
<dbReference type="SUPFAM" id="SSF48726">
    <property type="entry name" value="Immunoglobulin"/>
    <property type="match status" value="1"/>
</dbReference>
<keyword evidence="2 11" id="KW-0812">Transmembrane</keyword>
<dbReference type="SMART" id="SM00409">
    <property type="entry name" value="IG"/>
    <property type="match status" value="1"/>
</dbReference>
<keyword evidence="10" id="KW-0393">Immunoglobulin domain</keyword>
<reference evidence="14" key="1">
    <citation type="submission" date="2025-08" db="UniProtKB">
        <authorList>
            <consortium name="Ensembl"/>
        </authorList>
    </citation>
    <scope>IDENTIFICATION</scope>
</reference>
<dbReference type="Ensembl" id="ENSPSTT00000016642.1">
    <property type="protein sequence ID" value="ENSPSTP00000015877.1"/>
    <property type="gene ID" value="ENSPSTG00000011272.1"/>
</dbReference>
<evidence type="ECO:0000259" key="13">
    <source>
        <dbReference type="PROSITE" id="PS50835"/>
    </source>
</evidence>
<evidence type="ECO:0000256" key="9">
    <source>
        <dbReference type="ARBA" id="ARBA00023180"/>
    </source>
</evidence>
<accession>A0A8C9FHE2</accession>
<feature type="transmembrane region" description="Helical" evidence="11">
    <location>
        <begin position="175"/>
        <end position="196"/>
    </location>
</feature>
<keyword evidence="6" id="KW-1064">Adaptive immunity</keyword>
<evidence type="ECO:0000256" key="8">
    <source>
        <dbReference type="ARBA" id="ARBA00023157"/>
    </source>
</evidence>
<dbReference type="PANTHER" id="PTHR11292">
    <property type="entry name" value="T-CELL SURFACE GLYCOPROTEIN CD8 BETA CHAIN"/>
    <property type="match status" value="1"/>
</dbReference>
<dbReference type="GO" id="GO:0002250">
    <property type="term" value="P:adaptive immune response"/>
    <property type="evidence" value="ECO:0007669"/>
    <property type="project" value="UniProtKB-KW"/>
</dbReference>
<evidence type="ECO:0000256" key="1">
    <source>
        <dbReference type="ARBA" id="ARBA00004479"/>
    </source>
</evidence>
<keyword evidence="3 12" id="KW-0732">Signal</keyword>
<feature type="signal peptide" evidence="12">
    <location>
        <begin position="1"/>
        <end position="27"/>
    </location>
</feature>
<evidence type="ECO:0000256" key="2">
    <source>
        <dbReference type="ARBA" id="ARBA00022692"/>
    </source>
</evidence>
<evidence type="ECO:0000256" key="7">
    <source>
        <dbReference type="ARBA" id="ARBA00023136"/>
    </source>
</evidence>
<keyword evidence="5 11" id="KW-1133">Transmembrane helix</keyword>
<protein>
    <recommendedName>
        <fullName evidence="13">Ig-like domain-containing protein</fullName>
    </recommendedName>
</protein>
<evidence type="ECO:0000256" key="5">
    <source>
        <dbReference type="ARBA" id="ARBA00022989"/>
    </source>
</evidence>